<evidence type="ECO:0000259" key="6">
    <source>
        <dbReference type="Pfam" id="PF00419"/>
    </source>
</evidence>
<feature type="domain" description="Fimbrial-type adhesion" evidence="6">
    <location>
        <begin position="190"/>
        <end position="365"/>
    </location>
</feature>
<dbReference type="InterPro" id="IPR000259">
    <property type="entry name" value="Adhesion_dom_fimbrial"/>
</dbReference>
<gene>
    <name evidence="7" type="ORF">NZ35_15025</name>
</gene>
<dbReference type="SUPFAM" id="SSF49401">
    <property type="entry name" value="Bacterial adhesins"/>
    <property type="match status" value="1"/>
</dbReference>
<organism evidence="7 8">
    <name type="scientific">Pseudomonas chlororaphis</name>
    <dbReference type="NCBI Taxonomy" id="587753"/>
    <lineage>
        <taxon>Bacteria</taxon>
        <taxon>Pseudomonadati</taxon>
        <taxon>Pseudomonadota</taxon>
        <taxon>Gammaproteobacteria</taxon>
        <taxon>Pseudomonadales</taxon>
        <taxon>Pseudomonadaceae</taxon>
        <taxon>Pseudomonas</taxon>
    </lineage>
</organism>
<feature type="chain" id="PRO_5002015352" description="Fimbrial-type adhesion domain-containing protein" evidence="5">
    <location>
        <begin position="26"/>
        <end position="366"/>
    </location>
</feature>
<evidence type="ECO:0000256" key="4">
    <source>
        <dbReference type="ARBA" id="ARBA00023263"/>
    </source>
</evidence>
<dbReference type="GO" id="GO:0009289">
    <property type="term" value="C:pilus"/>
    <property type="evidence" value="ECO:0007669"/>
    <property type="project" value="UniProtKB-SubCell"/>
</dbReference>
<sequence>MKIIGAFKSGLLLTGLSLSAGAALADCNFIDGTSTMVRTQPLLGGNLTVGRDVPLGAEIYRQTFQAATFVRLSCSAGLYNIETRRGLPNKPLGLSSWAGTPWAGNVYQSGVPGIGVAIWYGSNALPFSGNGTNCGNGTAVCNWTIQNTLIFDMSLIKIGDVSPGTIQGAQLPTADQRWVTSNNIEVSRVNFSGSINIVSRTCQTPDVSVPMGTHMLNEFSGKNTFTQWQDFSIALNNCPAFNGYYQNTGPRWASDGTSSNLDSRKNNVLQVRLDPTRTAITPNLGIMSLNPSAPGADPAATGVGLQIADSHGTPLPLATLRASGITPRAVEGASYTIPLKARYIQTGDSITAGPANATATFTINYY</sequence>
<keyword evidence="4" id="KW-0281">Fimbrium</keyword>
<dbReference type="Pfam" id="PF00419">
    <property type="entry name" value="Fimbrial"/>
    <property type="match status" value="1"/>
</dbReference>
<dbReference type="PANTHER" id="PTHR33420">
    <property type="entry name" value="FIMBRIAL SUBUNIT ELFA-RELATED"/>
    <property type="match status" value="1"/>
</dbReference>
<comment type="caution">
    <text evidence="7">The sequence shown here is derived from an EMBL/GenBank/DDBJ whole genome shotgun (WGS) entry which is preliminary data.</text>
</comment>
<dbReference type="AlphaFoldDB" id="A0A0A6D9L3"/>
<keyword evidence="3 5" id="KW-0732">Signal</keyword>
<dbReference type="InterPro" id="IPR008966">
    <property type="entry name" value="Adhesion_dom_sf"/>
</dbReference>
<evidence type="ECO:0000256" key="2">
    <source>
        <dbReference type="ARBA" id="ARBA00006671"/>
    </source>
</evidence>
<evidence type="ECO:0000256" key="1">
    <source>
        <dbReference type="ARBA" id="ARBA00004561"/>
    </source>
</evidence>
<protein>
    <recommendedName>
        <fullName evidence="6">Fimbrial-type adhesion domain-containing protein</fullName>
    </recommendedName>
</protein>
<evidence type="ECO:0000313" key="8">
    <source>
        <dbReference type="Proteomes" id="UP000030564"/>
    </source>
</evidence>
<proteinExistence type="inferred from homology"/>
<accession>A0A0A6D9L3</accession>
<reference evidence="7 8" key="1">
    <citation type="submission" date="2014-10" db="EMBL/GenBank/DDBJ databases">
        <title>Draft genome sequence of Pseudomonas chlororaphis EA105.</title>
        <authorList>
            <person name="McCully L.M."/>
            <person name="Bitzer A.S."/>
            <person name="Spence C."/>
            <person name="Bais H."/>
            <person name="Silby M.W."/>
        </authorList>
    </citation>
    <scope>NUCLEOTIDE SEQUENCE [LARGE SCALE GENOMIC DNA]</scope>
    <source>
        <strain evidence="7 8">EA105</strain>
    </source>
</reference>
<dbReference type="Proteomes" id="UP000030564">
    <property type="component" value="Unassembled WGS sequence"/>
</dbReference>
<dbReference type="PANTHER" id="PTHR33420:SF3">
    <property type="entry name" value="FIMBRIAL SUBUNIT ELFA"/>
    <property type="match status" value="1"/>
</dbReference>
<dbReference type="OrthoDB" id="6052505at2"/>
<evidence type="ECO:0000256" key="5">
    <source>
        <dbReference type="SAM" id="SignalP"/>
    </source>
</evidence>
<comment type="similarity">
    <text evidence="2">Belongs to the fimbrial protein family.</text>
</comment>
<evidence type="ECO:0000313" key="7">
    <source>
        <dbReference type="EMBL" id="KHA72488.1"/>
    </source>
</evidence>
<dbReference type="Gene3D" id="2.60.40.1090">
    <property type="entry name" value="Fimbrial-type adhesion domain"/>
    <property type="match status" value="1"/>
</dbReference>
<dbReference type="Gene3D" id="2.60.40.3310">
    <property type="match status" value="1"/>
</dbReference>
<evidence type="ECO:0000256" key="3">
    <source>
        <dbReference type="ARBA" id="ARBA00022729"/>
    </source>
</evidence>
<feature type="signal peptide" evidence="5">
    <location>
        <begin position="1"/>
        <end position="25"/>
    </location>
</feature>
<dbReference type="GO" id="GO:0043709">
    <property type="term" value="P:cell adhesion involved in single-species biofilm formation"/>
    <property type="evidence" value="ECO:0007669"/>
    <property type="project" value="TreeGrafter"/>
</dbReference>
<dbReference type="EMBL" id="JSFK01000014">
    <property type="protein sequence ID" value="KHA72488.1"/>
    <property type="molecule type" value="Genomic_DNA"/>
</dbReference>
<dbReference type="PATRIC" id="fig|587753.9.peg.1107"/>
<dbReference type="InterPro" id="IPR050263">
    <property type="entry name" value="Bact_Fimbrial_Adh_Pro"/>
</dbReference>
<name>A0A0A6D9L3_9PSED</name>
<comment type="subcellular location">
    <subcellularLocation>
        <location evidence="1">Fimbrium</location>
    </subcellularLocation>
</comment>
<dbReference type="InterPro" id="IPR036937">
    <property type="entry name" value="Adhesion_dom_fimbrial_sf"/>
</dbReference>